<gene>
    <name evidence="6" type="ORF">C2E21_5810</name>
</gene>
<dbReference type="PANTHER" id="PTHR31356">
    <property type="entry name" value="THYLAKOID LUMENAL 29 KDA PROTEIN, CHLOROPLASTIC-RELATED"/>
    <property type="match status" value="1"/>
</dbReference>
<evidence type="ECO:0000313" key="6">
    <source>
        <dbReference type="EMBL" id="PRW45611.1"/>
    </source>
</evidence>
<evidence type="ECO:0000313" key="7">
    <source>
        <dbReference type="Proteomes" id="UP000239899"/>
    </source>
</evidence>
<dbReference type="GO" id="GO:0020037">
    <property type="term" value="F:heme binding"/>
    <property type="evidence" value="ECO:0007669"/>
    <property type="project" value="InterPro"/>
</dbReference>
<dbReference type="GO" id="GO:0000302">
    <property type="term" value="P:response to reactive oxygen species"/>
    <property type="evidence" value="ECO:0007669"/>
    <property type="project" value="TreeGrafter"/>
</dbReference>
<feature type="region of interest" description="Disordered" evidence="4">
    <location>
        <begin position="1"/>
        <end position="39"/>
    </location>
</feature>
<keyword evidence="7" id="KW-1185">Reference proteome</keyword>
<dbReference type="InterPro" id="IPR010255">
    <property type="entry name" value="Haem_peroxidase_sf"/>
</dbReference>
<dbReference type="SUPFAM" id="SSF48113">
    <property type="entry name" value="Heme-dependent peroxidases"/>
    <property type="match status" value="1"/>
</dbReference>
<feature type="compositionally biased region" description="Gly residues" evidence="4">
    <location>
        <begin position="222"/>
        <end position="239"/>
    </location>
</feature>
<dbReference type="Gene3D" id="1.10.420.10">
    <property type="entry name" value="Peroxidase, domain 2"/>
    <property type="match status" value="1"/>
</dbReference>
<evidence type="ECO:0000256" key="4">
    <source>
        <dbReference type="SAM" id="MobiDB-lite"/>
    </source>
</evidence>
<dbReference type="InterPro" id="IPR002016">
    <property type="entry name" value="Haem_peroxidase"/>
</dbReference>
<dbReference type="Gene3D" id="1.10.520.10">
    <property type="match status" value="1"/>
</dbReference>
<dbReference type="InterPro" id="IPR044831">
    <property type="entry name" value="Ccp1-like"/>
</dbReference>
<dbReference type="GO" id="GO:0034599">
    <property type="term" value="P:cellular response to oxidative stress"/>
    <property type="evidence" value="ECO:0007669"/>
    <property type="project" value="InterPro"/>
</dbReference>
<feature type="region of interest" description="Disordered" evidence="4">
    <location>
        <begin position="78"/>
        <end position="134"/>
    </location>
</feature>
<dbReference type="GO" id="GO:0042744">
    <property type="term" value="P:hydrogen peroxide catabolic process"/>
    <property type="evidence" value="ECO:0007669"/>
    <property type="project" value="TreeGrafter"/>
</dbReference>
<dbReference type="InterPro" id="IPR019793">
    <property type="entry name" value="Peroxidases_heam-ligand_BS"/>
</dbReference>
<evidence type="ECO:0000259" key="5">
    <source>
        <dbReference type="PROSITE" id="PS50873"/>
    </source>
</evidence>
<evidence type="ECO:0000256" key="3">
    <source>
        <dbReference type="ARBA" id="ARBA00023002"/>
    </source>
</evidence>
<comment type="cofactor">
    <cofactor evidence="1">
        <name>heme b</name>
        <dbReference type="ChEBI" id="CHEBI:60344"/>
    </cofactor>
</comment>
<accession>A0A2P6TMQ4</accession>
<dbReference type="AlphaFoldDB" id="A0A2P6TMQ4"/>
<dbReference type="PROSITE" id="PS00435">
    <property type="entry name" value="PEROXIDASE_1"/>
    <property type="match status" value="1"/>
</dbReference>
<organism evidence="6 7">
    <name type="scientific">Chlorella sorokiniana</name>
    <name type="common">Freshwater green alga</name>
    <dbReference type="NCBI Taxonomy" id="3076"/>
    <lineage>
        <taxon>Eukaryota</taxon>
        <taxon>Viridiplantae</taxon>
        <taxon>Chlorophyta</taxon>
        <taxon>core chlorophytes</taxon>
        <taxon>Trebouxiophyceae</taxon>
        <taxon>Chlorellales</taxon>
        <taxon>Chlorellaceae</taxon>
        <taxon>Chlorella clade</taxon>
        <taxon>Chlorella</taxon>
    </lineage>
</organism>
<keyword evidence="3" id="KW-0560">Oxidoreductase</keyword>
<comment type="similarity">
    <text evidence="2">Belongs to the peroxidase family. Ascorbate peroxidase subfamily.</text>
</comment>
<dbReference type="Proteomes" id="UP000239899">
    <property type="component" value="Unassembled WGS sequence"/>
</dbReference>
<dbReference type="OrthoDB" id="514960at2759"/>
<dbReference type="PROSITE" id="PS50873">
    <property type="entry name" value="PEROXIDASE_4"/>
    <property type="match status" value="1"/>
</dbReference>
<name>A0A2P6TMQ4_CHLSO</name>
<keyword evidence="6" id="KW-0575">Peroxidase</keyword>
<comment type="caution">
    <text evidence="6">The sequence shown here is derived from an EMBL/GenBank/DDBJ whole genome shotgun (WGS) entry which is preliminary data.</text>
</comment>
<dbReference type="EMBL" id="LHPG02000011">
    <property type="protein sequence ID" value="PRW45611.1"/>
    <property type="molecule type" value="Genomic_DNA"/>
</dbReference>
<sequence>MPRAKKQTGGLFLGVSPWQDASKAQEEADVEPSDEQQPGCSVVELPLVVGAAAAAAAPAAGPASMPIDSKLAAAPAAPAAAPSGGWQAKKRKPAADEAQASGAMAAEPGGSSCPLATHPSAGAAGGEQPPAEPAPLELEGTAYLALLPNGSITGHLVCPPSIFRPGRRSFGLMAEAVLAGRECTRDAALRTHAASSHPADWGVLRLTLINFSPPPAGAAGQPAGGDPGAAAAGGGGGAAGARAGAGARGGPAEVSLLVERTEGDAMRLRAPVPWQGIELESLPELDAPCTCASSAPGLSLDFRCQQLMEGPAADALLGRLQPSLVFVPPATSLPFEPTPSAAMSLSARLSLLCLTVLLAGGAAQAACPFAALARGAGSSSPHSRKLAQTGFNPQLFQPPNVPVDPVLPGQNTNPRCIGGTIENLGALGAWKQNAVDAIVKSIAKEVIWYSADPKFPGTGGPGAPNPTVPMGGLLRAAFHECGTYDRQARTGGCNGSFRFEFNDIVNQDLLNPNFFFVDKLITRWRAEINRRLALNKAVPAGTKISWADTTVLAGASAVIATGGPVTLWDKLKLGRADWATRADNTLRLPIRILTFNGVACTFLNMGFTLQDLVVLSAGHTLGFADGGKMTADPSKFLGWDYFQLVQGRVALFPTDNALYNFRTRPLVDRWASPASKQDFFAAFEQSYIKMTALNVVWRNYPQPAEFLFFQPSFIT</sequence>
<feature type="region of interest" description="Disordered" evidence="4">
    <location>
        <begin position="217"/>
        <end position="250"/>
    </location>
</feature>
<proteinExistence type="inferred from homology"/>
<dbReference type="Pfam" id="PF00141">
    <property type="entry name" value="peroxidase"/>
    <property type="match status" value="1"/>
</dbReference>
<reference evidence="6 7" key="1">
    <citation type="journal article" date="2018" name="Plant J.">
        <title>Genome sequences of Chlorella sorokiniana UTEX 1602 and Micractinium conductrix SAG 241.80: implications to maltose excretion by a green alga.</title>
        <authorList>
            <person name="Arriola M.B."/>
            <person name="Velmurugan N."/>
            <person name="Zhang Y."/>
            <person name="Plunkett M.H."/>
            <person name="Hondzo H."/>
            <person name="Barney B.M."/>
        </authorList>
    </citation>
    <scope>NUCLEOTIDE SEQUENCE [LARGE SCALE GENOMIC DNA]</scope>
    <source>
        <strain evidence="7">UTEX 1602</strain>
    </source>
</reference>
<dbReference type="GO" id="GO:0004601">
    <property type="term" value="F:peroxidase activity"/>
    <property type="evidence" value="ECO:0007669"/>
    <property type="project" value="UniProtKB-KW"/>
</dbReference>
<evidence type="ECO:0000256" key="1">
    <source>
        <dbReference type="ARBA" id="ARBA00001970"/>
    </source>
</evidence>
<evidence type="ECO:0000256" key="2">
    <source>
        <dbReference type="ARBA" id="ARBA00006873"/>
    </source>
</evidence>
<dbReference type="PANTHER" id="PTHR31356:SF8">
    <property type="entry name" value="L-ASCORBATE PEROXIDASE 6-RELATED"/>
    <property type="match status" value="1"/>
</dbReference>
<protein>
    <submittedName>
        <fullName evidence="6">L-ascorbate peroxidase 6 isoform X1 isoform A</fullName>
    </submittedName>
</protein>
<feature type="domain" description="Plant heme peroxidase family profile" evidence="5">
    <location>
        <begin position="472"/>
        <end position="695"/>
    </location>
</feature>